<feature type="compositionally biased region" description="Basic and acidic residues" evidence="1">
    <location>
        <begin position="39"/>
        <end position="48"/>
    </location>
</feature>
<gene>
    <name evidence="2" type="ORF">ERS007720_03272</name>
</gene>
<dbReference type="AlphaFoldDB" id="A0A655JEP6"/>
<sequence>MHQPWAHPPRHIQRVGARSRGVREVQRVMRVVAVQRVVGRRERRDRRTWATTPLTHPFPGLAGPEKPVRSEGKHVFNGHHHGAGRF</sequence>
<evidence type="ECO:0000256" key="1">
    <source>
        <dbReference type="SAM" id="MobiDB-lite"/>
    </source>
</evidence>
<dbReference type="EMBL" id="CSAJ01000507">
    <property type="protein sequence ID" value="COW78443.1"/>
    <property type="molecule type" value="Genomic_DNA"/>
</dbReference>
<evidence type="ECO:0000313" key="3">
    <source>
        <dbReference type="Proteomes" id="UP000044938"/>
    </source>
</evidence>
<proteinExistence type="predicted"/>
<feature type="compositionally biased region" description="Basic residues" evidence="1">
    <location>
        <begin position="76"/>
        <end position="86"/>
    </location>
</feature>
<reference evidence="2 3" key="1">
    <citation type="submission" date="2015-03" db="EMBL/GenBank/DDBJ databases">
        <authorList>
            <consortium name="Pathogen Informatics"/>
        </authorList>
    </citation>
    <scope>NUCLEOTIDE SEQUENCE [LARGE SCALE GENOMIC DNA]</scope>
    <source>
        <strain evidence="2 3">M09401471</strain>
    </source>
</reference>
<evidence type="ECO:0000313" key="2">
    <source>
        <dbReference type="EMBL" id="COW78443.1"/>
    </source>
</evidence>
<protein>
    <submittedName>
        <fullName evidence="2">Uncharacterized protein</fullName>
    </submittedName>
</protein>
<organism evidence="2 3">
    <name type="scientific">Mycobacterium tuberculosis</name>
    <dbReference type="NCBI Taxonomy" id="1773"/>
    <lineage>
        <taxon>Bacteria</taxon>
        <taxon>Bacillati</taxon>
        <taxon>Actinomycetota</taxon>
        <taxon>Actinomycetes</taxon>
        <taxon>Mycobacteriales</taxon>
        <taxon>Mycobacteriaceae</taxon>
        <taxon>Mycobacterium</taxon>
        <taxon>Mycobacterium tuberculosis complex</taxon>
    </lineage>
</organism>
<accession>A0A655JEP6</accession>
<dbReference type="Proteomes" id="UP000044938">
    <property type="component" value="Unassembled WGS sequence"/>
</dbReference>
<name>A0A655JEP6_MYCTX</name>
<feature type="region of interest" description="Disordered" evidence="1">
    <location>
        <begin position="39"/>
        <end position="86"/>
    </location>
</feature>